<sequence length="95" mass="10617">MKTKPGFNIRNVCGENILVAEGKENMDFSNIISMNESSAFLWNEVQGSEFTIEDMAKILTDNYQIDDNTPLPMATALADAQAVARQWRECGIIDD</sequence>
<comment type="caution">
    <text evidence="1">The sequence shown here is derived from an EMBL/GenBank/DDBJ whole genome shotgun (WGS) entry which is preliminary data.</text>
</comment>
<gene>
    <name evidence="1" type="ORF">AAAT34_09935</name>
</gene>
<accession>A0ABV1FSF6</accession>
<evidence type="ECO:0000313" key="2">
    <source>
        <dbReference type="Proteomes" id="UP001487296"/>
    </source>
</evidence>
<organism evidence="1 2">
    <name type="scientific">Hallella faecis</name>
    <dbReference type="NCBI Taxonomy" id="2841596"/>
    <lineage>
        <taxon>Bacteria</taxon>
        <taxon>Pseudomonadati</taxon>
        <taxon>Bacteroidota</taxon>
        <taxon>Bacteroidia</taxon>
        <taxon>Bacteroidales</taxon>
        <taxon>Prevotellaceae</taxon>
        <taxon>Hallella</taxon>
    </lineage>
</organism>
<evidence type="ECO:0000313" key="1">
    <source>
        <dbReference type="EMBL" id="MEQ2487358.1"/>
    </source>
</evidence>
<name>A0ABV1FSF6_9BACT</name>
<reference evidence="1 2" key="1">
    <citation type="submission" date="2024-04" db="EMBL/GenBank/DDBJ databases">
        <title>Human intestinal bacterial collection.</title>
        <authorList>
            <person name="Pauvert C."/>
            <person name="Hitch T.C.A."/>
            <person name="Clavel T."/>
        </authorList>
    </citation>
    <scope>NUCLEOTIDE SEQUENCE [LARGE SCALE GENOMIC DNA]</scope>
    <source>
        <strain evidence="1 2">CLA-AA-H145</strain>
    </source>
</reference>
<dbReference type="InterPro" id="IPR008792">
    <property type="entry name" value="PQQD"/>
</dbReference>
<keyword evidence="2" id="KW-1185">Reference proteome</keyword>
<proteinExistence type="predicted"/>
<dbReference type="Proteomes" id="UP001487296">
    <property type="component" value="Unassembled WGS sequence"/>
</dbReference>
<dbReference type="Pfam" id="PF05402">
    <property type="entry name" value="PqqD"/>
    <property type="match status" value="1"/>
</dbReference>
<dbReference type="EMBL" id="JBBNFP010000042">
    <property type="protein sequence ID" value="MEQ2487358.1"/>
    <property type="molecule type" value="Genomic_DNA"/>
</dbReference>
<protein>
    <submittedName>
        <fullName evidence="1">PqqD family protein</fullName>
    </submittedName>
</protein>
<dbReference type="RefSeq" id="WP_215760452.1">
    <property type="nucleotide sequence ID" value="NZ_JAHKBE010000044.1"/>
</dbReference>